<reference evidence="9 10" key="1">
    <citation type="journal article" date="2021" name="Cell">
        <title>Tracing the genetic footprints of vertebrate landing in non-teleost ray-finned fishes.</title>
        <authorList>
            <person name="Bi X."/>
            <person name="Wang K."/>
            <person name="Yang L."/>
            <person name="Pan H."/>
            <person name="Jiang H."/>
            <person name="Wei Q."/>
            <person name="Fang M."/>
            <person name="Yu H."/>
            <person name="Zhu C."/>
            <person name="Cai Y."/>
            <person name="He Y."/>
            <person name="Gan X."/>
            <person name="Zeng H."/>
            <person name="Yu D."/>
            <person name="Zhu Y."/>
            <person name="Jiang H."/>
            <person name="Qiu Q."/>
            <person name="Yang H."/>
            <person name="Zhang Y.E."/>
            <person name="Wang W."/>
            <person name="Zhu M."/>
            <person name="He S."/>
            <person name="Zhang G."/>
        </authorList>
    </citation>
    <scope>NUCLEOTIDE SEQUENCE [LARGE SCALE GENOMIC DNA]</scope>
    <source>
        <strain evidence="9">Bchr_013</strain>
    </source>
</reference>
<evidence type="ECO:0000256" key="4">
    <source>
        <dbReference type="ARBA" id="ARBA00022980"/>
    </source>
</evidence>
<comment type="subcellular location">
    <subcellularLocation>
        <location evidence="1">Mitochondrion</location>
    </subcellularLocation>
</comment>
<dbReference type="Proteomes" id="UP000886611">
    <property type="component" value="Unassembled WGS sequence"/>
</dbReference>
<name>A0A8X7X4F2_POLSE</name>
<accession>A0A8X7X4F2</accession>
<protein>
    <recommendedName>
        <fullName evidence="7">Small ribosomal subunit protein uS15m</fullName>
    </recommendedName>
    <alternativeName>
        <fullName evidence="8">28S ribosomal protein S15, mitochondrial</fullName>
    </alternativeName>
</protein>
<keyword evidence="10" id="KW-1185">Reference proteome</keyword>
<evidence type="ECO:0000313" key="9">
    <source>
        <dbReference type="EMBL" id="KAG2461138.1"/>
    </source>
</evidence>
<sequence>MLMAVDRRKKMLKNLRLTSYETFENVCQQLGIVYTFPPEYYRRVTRRWAAKKALCIKVFNEVKQKRLAEKRKLLDESSPKETSVLKEGTPV</sequence>
<evidence type="ECO:0000256" key="6">
    <source>
        <dbReference type="ARBA" id="ARBA00023274"/>
    </source>
</evidence>
<dbReference type="EMBL" id="JAATIS010004753">
    <property type="protein sequence ID" value="KAG2461138.1"/>
    <property type="molecule type" value="Genomic_DNA"/>
</dbReference>
<dbReference type="GO" id="GO:0032543">
    <property type="term" value="P:mitochondrial translation"/>
    <property type="evidence" value="ECO:0007669"/>
    <property type="project" value="TreeGrafter"/>
</dbReference>
<dbReference type="InterPro" id="IPR009068">
    <property type="entry name" value="uS15_NS1_RNA-bd_sf"/>
</dbReference>
<dbReference type="GO" id="GO:0003723">
    <property type="term" value="F:RNA binding"/>
    <property type="evidence" value="ECO:0007669"/>
    <property type="project" value="TreeGrafter"/>
</dbReference>
<evidence type="ECO:0000256" key="8">
    <source>
        <dbReference type="ARBA" id="ARBA00035528"/>
    </source>
</evidence>
<evidence type="ECO:0000256" key="1">
    <source>
        <dbReference type="ARBA" id="ARBA00004173"/>
    </source>
</evidence>
<evidence type="ECO:0000256" key="5">
    <source>
        <dbReference type="ARBA" id="ARBA00023128"/>
    </source>
</evidence>
<evidence type="ECO:0000313" key="10">
    <source>
        <dbReference type="Proteomes" id="UP000886611"/>
    </source>
</evidence>
<evidence type="ECO:0000256" key="7">
    <source>
        <dbReference type="ARBA" id="ARBA00035249"/>
    </source>
</evidence>
<keyword evidence="6" id="KW-0687">Ribonucleoprotein</keyword>
<proteinExistence type="inferred from homology"/>
<dbReference type="PANTHER" id="PTHR46685">
    <property type="entry name" value="28S RIBOSOMAL PROTEIN S15, MITOCHONDRIAL"/>
    <property type="match status" value="1"/>
</dbReference>
<dbReference type="SUPFAM" id="SSF47060">
    <property type="entry name" value="S15/NS1 RNA-binding domain"/>
    <property type="match status" value="1"/>
</dbReference>
<organism evidence="9 10">
    <name type="scientific">Polypterus senegalus</name>
    <name type="common">Senegal bichir</name>
    <dbReference type="NCBI Taxonomy" id="55291"/>
    <lineage>
        <taxon>Eukaryota</taxon>
        <taxon>Metazoa</taxon>
        <taxon>Chordata</taxon>
        <taxon>Craniata</taxon>
        <taxon>Vertebrata</taxon>
        <taxon>Euteleostomi</taxon>
        <taxon>Actinopterygii</taxon>
        <taxon>Polypteriformes</taxon>
        <taxon>Polypteridae</taxon>
        <taxon>Polypterus</taxon>
    </lineage>
</organism>
<keyword evidence="5" id="KW-0496">Mitochondrion</keyword>
<feature type="non-terminal residue" evidence="9">
    <location>
        <position position="1"/>
    </location>
</feature>
<comment type="caution">
    <text evidence="9">The sequence shown here is derived from an EMBL/GenBank/DDBJ whole genome shotgun (WGS) entry which is preliminary data.</text>
</comment>
<comment type="similarity">
    <text evidence="2">Belongs to the universal ribosomal protein uS15 family.</text>
</comment>
<keyword evidence="3" id="KW-0809">Transit peptide</keyword>
<dbReference type="Gene3D" id="1.10.287.10">
    <property type="entry name" value="S15/NS1, RNA-binding"/>
    <property type="match status" value="1"/>
</dbReference>
<feature type="non-terminal residue" evidence="9">
    <location>
        <position position="91"/>
    </location>
</feature>
<evidence type="ECO:0000256" key="3">
    <source>
        <dbReference type="ARBA" id="ARBA00022946"/>
    </source>
</evidence>
<dbReference type="GO" id="GO:0005763">
    <property type="term" value="C:mitochondrial small ribosomal subunit"/>
    <property type="evidence" value="ECO:0007669"/>
    <property type="project" value="TreeGrafter"/>
</dbReference>
<dbReference type="InterPro" id="IPR052137">
    <property type="entry name" value="uS15_ribosomal"/>
</dbReference>
<gene>
    <name evidence="9" type="primary">Mrps15</name>
    <name evidence="9" type="ORF">GTO96_0011217</name>
</gene>
<evidence type="ECO:0000256" key="2">
    <source>
        <dbReference type="ARBA" id="ARBA00008434"/>
    </source>
</evidence>
<dbReference type="AlphaFoldDB" id="A0A8X7X4F2"/>
<dbReference type="GO" id="GO:0003735">
    <property type="term" value="F:structural constituent of ribosome"/>
    <property type="evidence" value="ECO:0007669"/>
    <property type="project" value="TreeGrafter"/>
</dbReference>
<dbReference type="PANTHER" id="PTHR46685:SF1">
    <property type="entry name" value="SMALL RIBOSOMAL SUBUNIT PROTEIN US15M"/>
    <property type="match status" value="1"/>
</dbReference>
<keyword evidence="4" id="KW-0689">Ribosomal protein</keyword>